<dbReference type="GeneID" id="24606936"/>
<evidence type="ECO:0000313" key="1">
    <source>
        <dbReference type="EMBL" id="AIW03194.1"/>
    </source>
</evidence>
<accession>A0A0A0RNH3</accession>
<proteinExistence type="predicted"/>
<protein>
    <submittedName>
        <fullName evidence="1">Uncharacterized protein</fullName>
    </submittedName>
</protein>
<keyword evidence="2" id="KW-1185">Reference proteome</keyword>
<name>A0A0A0RNH3_9CAUD</name>
<gene>
    <name evidence="1" type="ORF">CPT_Mater37</name>
</gene>
<dbReference type="EMBL" id="KM236245">
    <property type="protein sequence ID" value="AIW03194.1"/>
    <property type="molecule type" value="Genomic_DNA"/>
</dbReference>
<evidence type="ECO:0000313" key="2">
    <source>
        <dbReference type="Proteomes" id="UP000030206"/>
    </source>
</evidence>
<sequence length="88" mass="10159">MHGEKFDELDKRLLSGLDKRNKRMTNANKKEIAKEGKVPAPIAELAPKTIDQLLDIYIDYKILFELFGDLTYDTYARSVLKVLKVKTM</sequence>
<dbReference type="KEGG" id="vg:24606936"/>
<dbReference type="RefSeq" id="YP_009150996.1">
    <property type="nucleotide sequence ID" value="NC_027366.1"/>
</dbReference>
<organism evidence="1 2">
    <name type="scientific">Bacillus phage Mater</name>
    <dbReference type="NCBI Taxonomy" id="1540090"/>
    <lineage>
        <taxon>Viruses</taxon>
        <taxon>Duplodnaviria</taxon>
        <taxon>Heunggongvirae</taxon>
        <taxon>Uroviricota</taxon>
        <taxon>Caudoviricetes</taxon>
        <taxon>Herelleviridae</taxon>
        <taxon>Bastillevirinae</taxon>
        <taxon>Matervirus</taxon>
        <taxon>Matervirus mater</taxon>
    </lineage>
</organism>
<reference evidence="1 2" key="1">
    <citation type="submission" date="2014-07" db="EMBL/GenBank/DDBJ databases">
        <title>Complete Genome of Bacillus megaterium Myophage Mater.</title>
        <authorList>
            <person name="Lancaster J.C."/>
            <person name="Hodde M.K."/>
            <person name="Hernandez A.C."/>
            <person name="Everett G.F.K."/>
        </authorList>
    </citation>
    <scope>NUCLEOTIDE SEQUENCE [LARGE SCALE GENOMIC DNA]</scope>
</reference>
<dbReference type="Proteomes" id="UP000030206">
    <property type="component" value="Segment"/>
</dbReference>